<dbReference type="EMBL" id="MN740346">
    <property type="protein sequence ID" value="QHU01652.1"/>
    <property type="molecule type" value="Genomic_DNA"/>
</dbReference>
<proteinExistence type="predicted"/>
<organism evidence="1">
    <name type="scientific">viral metagenome</name>
    <dbReference type="NCBI Taxonomy" id="1070528"/>
    <lineage>
        <taxon>unclassified sequences</taxon>
        <taxon>metagenomes</taxon>
        <taxon>organismal metagenomes</taxon>
    </lineage>
</organism>
<name>A0A6C0J7L8_9ZZZZ</name>
<reference evidence="1" key="1">
    <citation type="journal article" date="2020" name="Nature">
        <title>Giant virus diversity and host interactions through global metagenomics.</title>
        <authorList>
            <person name="Schulz F."/>
            <person name="Roux S."/>
            <person name="Paez-Espino D."/>
            <person name="Jungbluth S."/>
            <person name="Walsh D.A."/>
            <person name="Denef V.J."/>
            <person name="McMahon K.D."/>
            <person name="Konstantinidis K.T."/>
            <person name="Eloe-Fadrosh E.A."/>
            <person name="Kyrpides N.C."/>
            <person name="Woyke T."/>
        </authorList>
    </citation>
    <scope>NUCLEOTIDE SEQUENCE</scope>
    <source>
        <strain evidence="1">GVMAG-M-3300025874-2</strain>
    </source>
</reference>
<accession>A0A6C0J7L8</accession>
<protein>
    <submittedName>
        <fullName evidence="1">Uncharacterized protein</fullName>
    </submittedName>
</protein>
<dbReference type="AlphaFoldDB" id="A0A6C0J7L8"/>
<sequence length="386" mass="46405">MWTYIILIIIVAFVILKIRKEGFMNNKYMRMPKEANSNNIYDIPTIDYMNEKTIVNIKQILKLDYFKKYFNKYSFKLSDDGYTKKNVIEYIGGKRKNIDIDDDIYVNFQLQKTNNKLLNYFTKEFYNIVENQFVIQSYRLVNYYEGDVDVRYGMMFVLYEFNGYYGYTIYIRGSLDKNKKVIFDSYEFIGYYYTDQFNLNPGFDKTLINQQLFNQQFQKIKTPTKSNKLFTRLSKYNFGCFNIKNNTLIKAENKFDCENSFKFYGDPKPQGLWDRKCEKNEDCLFYKANTNYDNDFGKCTNGTCELPINMERIGYRYYKPNKKPYCYNCTTKDWKSVTYLGECCDEQKKQGKSPDYAFTGDFKKRTNFERQKERINLITVKDFITK</sequence>
<evidence type="ECO:0000313" key="1">
    <source>
        <dbReference type="EMBL" id="QHU01652.1"/>
    </source>
</evidence>